<dbReference type="RefSeq" id="WP_171650187.1">
    <property type="nucleotide sequence ID" value="NZ_WHOD01000009.1"/>
</dbReference>
<reference evidence="1" key="1">
    <citation type="submission" date="2019-10" db="EMBL/GenBank/DDBJ databases">
        <title>Description of Paenibacillus glebae sp. nov.</title>
        <authorList>
            <person name="Carlier A."/>
            <person name="Qi S."/>
        </authorList>
    </citation>
    <scope>NUCLEOTIDE SEQUENCE</scope>
    <source>
        <strain evidence="1">LMG 31456</strain>
    </source>
</reference>
<dbReference type="SUPFAM" id="SSF81301">
    <property type="entry name" value="Nucleotidyltransferase"/>
    <property type="match status" value="1"/>
</dbReference>
<dbReference type="Gene3D" id="3.30.460.40">
    <property type="match status" value="1"/>
</dbReference>
<organism evidence="1 2">
    <name type="scientific">Paenibacillus foliorum</name>
    <dbReference type="NCBI Taxonomy" id="2654974"/>
    <lineage>
        <taxon>Bacteria</taxon>
        <taxon>Bacillati</taxon>
        <taxon>Bacillota</taxon>
        <taxon>Bacilli</taxon>
        <taxon>Bacillales</taxon>
        <taxon>Paenibacillaceae</taxon>
        <taxon>Paenibacillus</taxon>
    </lineage>
</organism>
<proteinExistence type="predicted"/>
<sequence>MALSLDSVQLLMKQLDGSGISYASGGSGLLYSLGLTNQVHDWDLTTDDPYEDVAAALHGWSWTQSSSGDHPFASSYRIHVADQRLPIDMIGQFAIHSQYGICRLPALSSFEWQGIPMGSPEIWAVAYALMNRKPKADMLFSYLQQHNANQDILQLLLAEPLPDFLRSKLLSLI</sequence>
<evidence type="ECO:0000313" key="1">
    <source>
        <dbReference type="EMBL" id="NOU92009.1"/>
    </source>
</evidence>
<dbReference type="EMBL" id="WHOD01000009">
    <property type="protein sequence ID" value="NOU92009.1"/>
    <property type="molecule type" value="Genomic_DNA"/>
</dbReference>
<evidence type="ECO:0000313" key="2">
    <source>
        <dbReference type="Proteomes" id="UP000641588"/>
    </source>
</evidence>
<dbReference type="AlphaFoldDB" id="A0A972GPH1"/>
<accession>A0A972GPH1</accession>
<comment type="caution">
    <text evidence="1">The sequence shown here is derived from an EMBL/GenBank/DDBJ whole genome shotgun (WGS) entry which is preliminary data.</text>
</comment>
<dbReference type="Proteomes" id="UP000641588">
    <property type="component" value="Unassembled WGS sequence"/>
</dbReference>
<name>A0A972GPH1_9BACL</name>
<gene>
    <name evidence="1" type="ORF">GC093_02000</name>
</gene>
<dbReference type="InterPro" id="IPR043519">
    <property type="entry name" value="NT_sf"/>
</dbReference>
<protein>
    <recommendedName>
        <fullName evidence="3">Nucleotidyltransferase family protein</fullName>
    </recommendedName>
</protein>
<keyword evidence="2" id="KW-1185">Reference proteome</keyword>
<evidence type="ECO:0008006" key="3">
    <source>
        <dbReference type="Google" id="ProtNLM"/>
    </source>
</evidence>